<sequence length="255" mass="27679">MCLVLLAWKTNPHFPLIVAANRDEFYQRPTEPVHWWGTDPDVLAGRDVTAGGTWMGVTTEGRFAAVTNYRDGVREAAARSRGELTSGFLLGRASPGDYANSVKESAGDFAGFSLLISDGQELWCVTNKPTVHVQRVQPGVHGLSNGELNEPWPKVTTGIAALSSVAERDVSLNSTDDYMNVLADRTAADPAQLPTTGVGEDFEYLLSSRFIHFDSYGTRSSSVLKISADGALAMAERRFDSNGEFAGQTDVRYPN</sequence>
<reference evidence="1" key="1">
    <citation type="journal article" date="2014" name="Int. J. Syst. Evol. Microbiol.">
        <title>Complete genome sequence of Corynebacterium casei LMG S-19264T (=DSM 44701T), isolated from a smear-ripened cheese.</title>
        <authorList>
            <consortium name="US DOE Joint Genome Institute (JGI-PGF)"/>
            <person name="Walter F."/>
            <person name="Albersmeier A."/>
            <person name="Kalinowski J."/>
            <person name="Ruckert C."/>
        </authorList>
    </citation>
    <scope>NUCLEOTIDE SEQUENCE</scope>
    <source>
        <strain evidence="1">CGMCC 1.15478</strain>
    </source>
</reference>
<proteinExistence type="predicted"/>
<keyword evidence="2" id="KW-1185">Reference proteome</keyword>
<dbReference type="PANTHER" id="PTHR17985:SF8">
    <property type="entry name" value="TRANSPORT AND GOLGI ORGANIZATION PROTEIN 2 HOMOLOG"/>
    <property type="match status" value="1"/>
</dbReference>
<reference evidence="1" key="2">
    <citation type="submission" date="2020-09" db="EMBL/GenBank/DDBJ databases">
        <authorList>
            <person name="Sun Q."/>
            <person name="Zhou Y."/>
        </authorList>
    </citation>
    <scope>NUCLEOTIDE SEQUENCE</scope>
    <source>
        <strain evidence="1">CGMCC 1.15478</strain>
    </source>
</reference>
<dbReference type="EMBL" id="BMJH01000001">
    <property type="protein sequence ID" value="GGC57614.1"/>
    <property type="molecule type" value="Genomic_DNA"/>
</dbReference>
<comment type="caution">
    <text evidence="1">The sequence shown here is derived from an EMBL/GenBank/DDBJ whole genome shotgun (WGS) entry which is preliminary data.</text>
</comment>
<protein>
    <recommendedName>
        <fullName evidence="3">NRDE family protein</fullName>
    </recommendedName>
</protein>
<evidence type="ECO:0000313" key="2">
    <source>
        <dbReference type="Proteomes" id="UP000641514"/>
    </source>
</evidence>
<dbReference type="Pfam" id="PF05742">
    <property type="entry name" value="TANGO2"/>
    <property type="match status" value="1"/>
</dbReference>
<evidence type="ECO:0000313" key="1">
    <source>
        <dbReference type="EMBL" id="GGC57614.1"/>
    </source>
</evidence>
<dbReference type="RefSeq" id="WP_188670808.1">
    <property type="nucleotide sequence ID" value="NZ_BMJH01000001.1"/>
</dbReference>
<gene>
    <name evidence="1" type="ORF">GCM10011410_07670</name>
</gene>
<dbReference type="PANTHER" id="PTHR17985">
    <property type="entry name" value="SER/THR-RICH PROTEIN T10 IN DGCR REGION"/>
    <property type="match status" value="1"/>
</dbReference>
<dbReference type="AlphaFoldDB" id="A0A916XAN3"/>
<dbReference type="InterPro" id="IPR008551">
    <property type="entry name" value="TANGO2"/>
</dbReference>
<name>A0A916XAN3_9ACTN</name>
<accession>A0A916XAN3</accession>
<organism evidence="1 2">
    <name type="scientific">Hoyosella rhizosphaerae</name>
    <dbReference type="NCBI Taxonomy" id="1755582"/>
    <lineage>
        <taxon>Bacteria</taxon>
        <taxon>Bacillati</taxon>
        <taxon>Actinomycetota</taxon>
        <taxon>Actinomycetes</taxon>
        <taxon>Mycobacteriales</taxon>
        <taxon>Hoyosellaceae</taxon>
        <taxon>Hoyosella</taxon>
    </lineage>
</organism>
<evidence type="ECO:0008006" key="3">
    <source>
        <dbReference type="Google" id="ProtNLM"/>
    </source>
</evidence>
<dbReference type="Proteomes" id="UP000641514">
    <property type="component" value="Unassembled WGS sequence"/>
</dbReference>